<evidence type="ECO:0000256" key="1">
    <source>
        <dbReference type="SAM" id="SignalP"/>
    </source>
</evidence>
<proteinExistence type="predicted"/>
<dbReference type="AlphaFoldDB" id="A0A2D2B3X0"/>
<reference evidence="2 3" key="1">
    <citation type="submission" date="2017-10" db="EMBL/GenBank/DDBJ databases">
        <title>Genome sequence of Caulobacter mirabilis FWC38.</title>
        <authorList>
            <person name="Fiebig A."/>
            <person name="Crosson S."/>
        </authorList>
    </citation>
    <scope>NUCLEOTIDE SEQUENCE [LARGE SCALE GENOMIC DNA]</scope>
    <source>
        <strain evidence="2 3">FWC 38</strain>
    </source>
</reference>
<dbReference type="OrthoDB" id="9771966at2"/>
<sequence>MPSMRGLLLGLFLVLAAPAAFAAERTPLILVSIDGFRAEYLQRGLTPALSALAAEGARAQAMRPSFPVNTFPNHYTLVTGLRPDHHGLTDNTMFDPARPGVKFHMGARDQVADRFWWDGGEPIWVGAERRGVKTATMFWPGSETDVRGVRPSIWRPYAKETPAFDRVDQLLGWLDLPAADRPVFMTLYFEAVDSQGHHGGPRSPELEQALRDVDAALARLVAGLKARALYDAVNVIVVSDHGMAETSPDRVVFLDDILPVDAFTPVTVGSMAGVIPASPEAERRLVGRHDHLECWRKAEMPPRLHYGTHVRIPPVMCLAAGGWIVTTRARWAQWTMKGPGGAHGFDPLATDMQAIFVARGPAIRPGVVLPAFDNVSVYPLLARLLDIPPASNDGRLEDVAAALR</sequence>
<accession>A0A2D2B3X0</accession>
<dbReference type="InterPro" id="IPR002591">
    <property type="entry name" value="Phosphodiest/P_Trfase"/>
</dbReference>
<dbReference type="KEGG" id="cmb:CSW64_09255"/>
<feature type="chain" id="PRO_5013884463" evidence="1">
    <location>
        <begin position="23"/>
        <end position="404"/>
    </location>
</feature>
<dbReference type="SUPFAM" id="SSF53649">
    <property type="entry name" value="Alkaline phosphatase-like"/>
    <property type="match status" value="1"/>
</dbReference>
<organism evidence="2 3">
    <name type="scientific">Caulobacter mirabilis</name>
    <dbReference type="NCBI Taxonomy" id="69666"/>
    <lineage>
        <taxon>Bacteria</taxon>
        <taxon>Pseudomonadati</taxon>
        <taxon>Pseudomonadota</taxon>
        <taxon>Alphaproteobacteria</taxon>
        <taxon>Caulobacterales</taxon>
        <taxon>Caulobacteraceae</taxon>
        <taxon>Caulobacter</taxon>
    </lineage>
</organism>
<dbReference type="Pfam" id="PF01663">
    <property type="entry name" value="Phosphodiest"/>
    <property type="match status" value="1"/>
</dbReference>
<gene>
    <name evidence="2" type="ORF">CSW64_09255</name>
</gene>
<dbReference type="Gene3D" id="3.30.1360.180">
    <property type="match status" value="1"/>
</dbReference>
<feature type="signal peptide" evidence="1">
    <location>
        <begin position="1"/>
        <end position="22"/>
    </location>
</feature>
<dbReference type="InterPro" id="IPR017850">
    <property type="entry name" value="Alkaline_phosphatase_core_sf"/>
</dbReference>
<dbReference type="PANTHER" id="PTHR10151">
    <property type="entry name" value="ECTONUCLEOTIDE PYROPHOSPHATASE/PHOSPHODIESTERASE"/>
    <property type="match status" value="1"/>
</dbReference>
<dbReference type="Proteomes" id="UP000228945">
    <property type="component" value="Chromosome"/>
</dbReference>
<evidence type="ECO:0000313" key="3">
    <source>
        <dbReference type="Proteomes" id="UP000228945"/>
    </source>
</evidence>
<keyword evidence="3" id="KW-1185">Reference proteome</keyword>
<dbReference type="RefSeq" id="WP_099624186.1">
    <property type="nucleotide sequence ID" value="NZ_CP024201.1"/>
</dbReference>
<keyword evidence="1" id="KW-0732">Signal</keyword>
<name>A0A2D2B3X0_9CAUL</name>
<protein>
    <submittedName>
        <fullName evidence="2">Alkaline phosphatase family protein</fullName>
    </submittedName>
</protein>
<dbReference type="EMBL" id="CP024201">
    <property type="protein sequence ID" value="ATQ44951.1"/>
    <property type="molecule type" value="Genomic_DNA"/>
</dbReference>
<dbReference type="Gene3D" id="3.40.720.10">
    <property type="entry name" value="Alkaline Phosphatase, subunit A"/>
    <property type="match status" value="1"/>
</dbReference>
<dbReference type="CDD" id="cd16018">
    <property type="entry name" value="Enpp"/>
    <property type="match status" value="1"/>
</dbReference>
<dbReference type="GO" id="GO:0016787">
    <property type="term" value="F:hydrolase activity"/>
    <property type="evidence" value="ECO:0007669"/>
    <property type="project" value="UniProtKB-ARBA"/>
</dbReference>
<evidence type="ECO:0000313" key="2">
    <source>
        <dbReference type="EMBL" id="ATQ44951.1"/>
    </source>
</evidence>
<dbReference type="PANTHER" id="PTHR10151:SF120">
    <property type="entry name" value="BIS(5'-ADENOSYL)-TRIPHOSPHATASE"/>
    <property type="match status" value="1"/>
</dbReference>